<reference evidence="6" key="1">
    <citation type="submission" date="2021-12" db="EMBL/GenBank/DDBJ databases">
        <authorList>
            <person name="Beltramo D.M."/>
            <person name="Soria N.W."/>
        </authorList>
    </citation>
    <scope>NUCLEOTIDE SEQUENCE</scope>
</reference>
<dbReference type="SUPFAM" id="SSF81296">
    <property type="entry name" value="E set domains"/>
    <property type="match status" value="1"/>
</dbReference>
<feature type="signal peptide" evidence="4">
    <location>
        <begin position="1"/>
        <end position="23"/>
    </location>
</feature>
<feature type="compositionally biased region" description="Basic residues" evidence="2">
    <location>
        <begin position="279"/>
        <end position="304"/>
    </location>
</feature>
<proteinExistence type="evidence at transcript level"/>
<evidence type="ECO:0000256" key="3">
    <source>
        <dbReference type="SAM" id="Phobius"/>
    </source>
</evidence>
<organism evidence="6">
    <name type="scientific">Thecaphora frezii</name>
    <dbReference type="NCBI Taxonomy" id="1269715"/>
    <lineage>
        <taxon>Eukaryota</taxon>
        <taxon>Fungi</taxon>
        <taxon>Dikarya</taxon>
        <taxon>Basidiomycota</taxon>
        <taxon>Ustilaginomycotina</taxon>
        <taxon>Ustilaginomycetes</taxon>
        <taxon>Urocystidales</taxon>
        <taxon>Glomosporiaceae</taxon>
        <taxon>Thecaphora</taxon>
    </lineage>
</organism>
<evidence type="ECO:0000256" key="2">
    <source>
        <dbReference type="SAM" id="MobiDB-lite"/>
    </source>
</evidence>
<evidence type="ECO:0000256" key="1">
    <source>
        <dbReference type="ARBA" id="ARBA00022729"/>
    </source>
</evidence>
<dbReference type="Pfam" id="PF03067">
    <property type="entry name" value="LPMO_10"/>
    <property type="match status" value="1"/>
</dbReference>
<dbReference type="InterPro" id="IPR004302">
    <property type="entry name" value="Cellulose/chitin-bd_N"/>
</dbReference>
<feature type="region of interest" description="Disordered" evidence="2">
    <location>
        <begin position="198"/>
        <end position="312"/>
    </location>
</feature>
<name>A0A8T9MXG2_9BASI</name>
<feature type="compositionally biased region" description="Low complexity" evidence="2">
    <location>
        <begin position="208"/>
        <end position="269"/>
    </location>
</feature>
<dbReference type="Gene3D" id="2.70.50.50">
    <property type="entry name" value="chitin-binding protein cbp21"/>
    <property type="match status" value="1"/>
</dbReference>
<keyword evidence="3" id="KW-0812">Transmembrane</keyword>
<dbReference type="PANTHER" id="PTHR34823">
    <property type="entry name" value="GLCNAC-BINDING PROTEIN A"/>
    <property type="match status" value="1"/>
</dbReference>
<keyword evidence="3" id="KW-1133">Transmembrane helix</keyword>
<dbReference type="InterPro" id="IPR014756">
    <property type="entry name" value="Ig_E-set"/>
</dbReference>
<feature type="transmembrane region" description="Helical" evidence="3">
    <location>
        <begin position="349"/>
        <end position="373"/>
    </location>
</feature>
<feature type="chain" id="PRO_5035868524" evidence="4">
    <location>
        <begin position="24"/>
        <end position="388"/>
    </location>
</feature>
<dbReference type="CDD" id="cd21177">
    <property type="entry name" value="LPMO_AA10"/>
    <property type="match status" value="1"/>
</dbReference>
<protein>
    <submittedName>
        <fullName evidence="6">Chitin-binding-like pprotein</fullName>
    </submittedName>
</protein>
<accession>A0A8T9MXG2</accession>
<keyword evidence="1 4" id="KW-0732">Signal</keyword>
<feature type="domain" description="Chitin-binding type-4" evidence="5">
    <location>
        <begin position="24"/>
        <end position="189"/>
    </location>
</feature>
<evidence type="ECO:0000313" key="6">
    <source>
        <dbReference type="EMBL" id="UOP57178.1"/>
    </source>
</evidence>
<keyword evidence="3" id="KW-0472">Membrane</keyword>
<sequence>MFATTPLLSSVLLLSLFAVQVAAHGYVSSPPSRAALCKQEGSPTACGAIQYEPQSVEAPKGLPFSRTNDGHLCSAGVDRFPELDRQGATAWKHQKLLDAFQWNILVPHATTDFKYFITKPDWDSNKKGGLMRSDLEEEPFLQVKMNGKVPGNQVTHKVANLPDRKGYHMVYAVWTIDNTANAFYQCIDLDFGGSSGGDKDSVTDGDDYSGSSSSTSSQAGQSSESSQSSSSSTQSAFSASSSQSASSHTSSSSQSQSQDQYNDASQQNQTHHANTSKKPAFKGKQHYSSHKPATKHCRHKKQGAARRSLDAKNRARMVKRSAGTLLLMTAVLRGRFVRRVVLFTLKGGLLGGVGVMRLVLLRRVIVLILRLALRRRAGVRRGGLRRRR</sequence>
<dbReference type="InterPro" id="IPR051024">
    <property type="entry name" value="GlcNAc_Chitin_IntDeg"/>
</dbReference>
<dbReference type="PANTHER" id="PTHR34823:SF1">
    <property type="entry name" value="CHITIN-BINDING TYPE-4 DOMAIN-CONTAINING PROTEIN"/>
    <property type="match status" value="1"/>
</dbReference>
<evidence type="ECO:0000259" key="5">
    <source>
        <dbReference type="Pfam" id="PF03067"/>
    </source>
</evidence>
<dbReference type="AlphaFoldDB" id="A0A8T9MXG2"/>
<evidence type="ECO:0000256" key="4">
    <source>
        <dbReference type="SAM" id="SignalP"/>
    </source>
</evidence>
<dbReference type="EMBL" id="OM056849">
    <property type="protein sequence ID" value="UOP57178.1"/>
    <property type="molecule type" value="mRNA"/>
</dbReference>